<dbReference type="GO" id="GO:0016937">
    <property type="term" value="F:short-chain fatty acyl-CoA dehydrogenase activity"/>
    <property type="evidence" value="ECO:0007669"/>
    <property type="project" value="UniProtKB-EC"/>
</dbReference>
<keyword evidence="5 9" id="KW-0560">Oxidoreductase</keyword>
<dbReference type="PANTHER" id="PTHR43884">
    <property type="entry name" value="ACYL-COA DEHYDROGENASE"/>
    <property type="match status" value="1"/>
</dbReference>
<feature type="domain" description="Acyl-CoA dehydrogenase/oxidase N-terminal" evidence="8">
    <location>
        <begin position="6"/>
        <end position="120"/>
    </location>
</feature>
<organism evidence="9 10">
    <name type="scientific">Sphingopyxis granuli</name>
    <dbReference type="NCBI Taxonomy" id="267128"/>
    <lineage>
        <taxon>Bacteria</taxon>
        <taxon>Pseudomonadati</taxon>
        <taxon>Pseudomonadota</taxon>
        <taxon>Alphaproteobacteria</taxon>
        <taxon>Sphingomonadales</taxon>
        <taxon>Sphingomonadaceae</taxon>
        <taxon>Sphingopyxis</taxon>
    </lineage>
</organism>
<feature type="domain" description="Acyl-CoA dehydrogenase/oxidase C-terminal" evidence="6">
    <location>
        <begin position="229"/>
        <end position="377"/>
    </location>
</feature>
<dbReference type="InterPro" id="IPR036250">
    <property type="entry name" value="AcylCo_DH-like_C"/>
</dbReference>
<dbReference type="EMBL" id="CP012199">
    <property type="protein sequence ID" value="AMG75612.1"/>
    <property type="molecule type" value="Genomic_DNA"/>
</dbReference>
<evidence type="ECO:0000256" key="3">
    <source>
        <dbReference type="ARBA" id="ARBA00022630"/>
    </source>
</evidence>
<evidence type="ECO:0000313" key="10">
    <source>
        <dbReference type="Proteomes" id="UP000058599"/>
    </source>
</evidence>
<dbReference type="Proteomes" id="UP000058599">
    <property type="component" value="Chromosome"/>
</dbReference>
<dbReference type="RefSeq" id="WP_067185485.1">
    <property type="nucleotide sequence ID" value="NZ_CP012199.1"/>
</dbReference>
<dbReference type="Gene3D" id="1.10.540.10">
    <property type="entry name" value="Acyl-CoA dehydrogenase/oxidase, N-terminal domain"/>
    <property type="match status" value="1"/>
</dbReference>
<proteinExistence type="inferred from homology"/>
<gene>
    <name evidence="9" type="ORF">SGRAN_3269</name>
</gene>
<dbReference type="PANTHER" id="PTHR43884:SF37">
    <property type="entry name" value="ACYL-COA DEHYDROGENASE"/>
    <property type="match status" value="1"/>
</dbReference>
<dbReference type="GO" id="GO:0050660">
    <property type="term" value="F:flavin adenine dinucleotide binding"/>
    <property type="evidence" value="ECO:0007669"/>
    <property type="project" value="InterPro"/>
</dbReference>
<protein>
    <submittedName>
        <fullName evidence="9">Butyryl-CoA dehydrogenase</fullName>
        <ecNumber evidence="9">1.3.8.1</ecNumber>
    </submittedName>
</protein>
<comment type="cofactor">
    <cofactor evidence="1 5">
        <name>FAD</name>
        <dbReference type="ChEBI" id="CHEBI:57692"/>
    </cofactor>
</comment>
<evidence type="ECO:0000259" key="8">
    <source>
        <dbReference type="Pfam" id="PF02771"/>
    </source>
</evidence>
<dbReference type="Gene3D" id="2.40.110.10">
    <property type="entry name" value="Butyryl-CoA Dehydrogenase, subunit A, domain 2"/>
    <property type="match status" value="1"/>
</dbReference>
<dbReference type="InterPro" id="IPR046373">
    <property type="entry name" value="Acyl-CoA_Oxase/DH_mid-dom_sf"/>
</dbReference>
<dbReference type="InterPro" id="IPR037069">
    <property type="entry name" value="AcylCoA_DH/ox_N_sf"/>
</dbReference>
<dbReference type="AlphaFoldDB" id="A0AA86GM74"/>
<keyword evidence="4 5" id="KW-0274">FAD</keyword>
<accession>A0AA86GM74</accession>
<name>A0AA86GM74_9SPHN</name>
<dbReference type="Gene3D" id="1.20.140.10">
    <property type="entry name" value="Butyryl-CoA Dehydrogenase, subunit A, domain 3"/>
    <property type="match status" value="1"/>
</dbReference>
<dbReference type="InterPro" id="IPR009075">
    <property type="entry name" value="AcylCo_DH/oxidase_C"/>
</dbReference>
<comment type="similarity">
    <text evidence="2 5">Belongs to the acyl-CoA dehydrogenase family.</text>
</comment>
<sequence length="381" mass="42589">MDYSFNDEQRMWRDVVFSFMDREFPREKLRYHDQNREFPEALYREMAAQGWLGLLIPEEHGGLGMDRDPVMFAIFCEAIGKDSLDTAACIMTSMFTATNVSKHGTEAQRQRYLEPFLRGEAKFCISISEPQSGSDAAGARSTARLEGDEWVVNGNKVWCSGAHHPNSCIAMMLRTGEGRYDFSVLLVPNDTPGLEVQKMDTLVRRSLGTTSLFMDNMRLPKDALLGEVNKGWQYIGEHLDFERLSIAASQIGNAQTALDDTVKYLSERSAFGKKLAEFQVLKHRMAEDRARLSAAFYLVYAAASSMARGEKSSALVAQAKLISSQTLFEIATNGMQALGGYAQLPEYDMERYFREAKHGMVGGGTNEILRSIVAKSMGLGR</sequence>
<evidence type="ECO:0000313" key="9">
    <source>
        <dbReference type="EMBL" id="AMG75612.1"/>
    </source>
</evidence>
<dbReference type="KEGG" id="sgi:SGRAN_3269"/>
<evidence type="ECO:0000256" key="4">
    <source>
        <dbReference type="ARBA" id="ARBA00022827"/>
    </source>
</evidence>
<keyword evidence="10" id="KW-1185">Reference proteome</keyword>
<dbReference type="EC" id="1.3.8.1" evidence="9"/>
<dbReference type="Pfam" id="PF00441">
    <property type="entry name" value="Acyl-CoA_dh_1"/>
    <property type="match status" value="1"/>
</dbReference>
<evidence type="ECO:0000256" key="2">
    <source>
        <dbReference type="ARBA" id="ARBA00009347"/>
    </source>
</evidence>
<evidence type="ECO:0000256" key="1">
    <source>
        <dbReference type="ARBA" id="ARBA00001974"/>
    </source>
</evidence>
<dbReference type="InterPro" id="IPR013786">
    <property type="entry name" value="AcylCoA_DH/ox_N"/>
</dbReference>
<keyword evidence="3 5" id="KW-0285">Flavoprotein</keyword>
<evidence type="ECO:0000259" key="6">
    <source>
        <dbReference type="Pfam" id="PF00441"/>
    </source>
</evidence>
<evidence type="ECO:0000256" key="5">
    <source>
        <dbReference type="RuleBase" id="RU362125"/>
    </source>
</evidence>
<dbReference type="PIRSF" id="PIRSF016578">
    <property type="entry name" value="HsaA"/>
    <property type="match status" value="1"/>
</dbReference>
<feature type="domain" description="Acyl-CoA oxidase/dehydrogenase middle" evidence="7">
    <location>
        <begin position="124"/>
        <end position="217"/>
    </location>
</feature>
<dbReference type="Pfam" id="PF02770">
    <property type="entry name" value="Acyl-CoA_dh_M"/>
    <property type="match status" value="1"/>
</dbReference>
<dbReference type="Pfam" id="PF02771">
    <property type="entry name" value="Acyl-CoA_dh_N"/>
    <property type="match status" value="1"/>
</dbReference>
<dbReference type="InterPro" id="IPR009100">
    <property type="entry name" value="AcylCoA_DH/oxidase_NM_dom_sf"/>
</dbReference>
<dbReference type="SUPFAM" id="SSF56645">
    <property type="entry name" value="Acyl-CoA dehydrogenase NM domain-like"/>
    <property type="match status" value="1"/>
</dbReference>
<dbReference type="SUPFAM" id="SSF47203">
    <property type="entry name" value="Acyl-CoA dehydrogenase C-terminal domain-like"/>
    <property type="match status" value="1"/>
</dbReference>
<dbReference type="InterPro" id="IPR006091">
    <property type="entry name" value="Acyl-CoA_Oxase/DH_mid-dom"/>
</dbReference>
<reference evidence="9 10" key="1">
    <citation type="journal article" date="2016" name="BMC Genomics">
        <title>Genomic analysis of the nitrate-respiring Sphingopyxis granuli (formerly Sphingomonas macrogoltabida) strain TFA.</title>
        <authorList>
            <person name="Garcia-Romero I."/>
            <person name="Perez-Pulido A.J."/>
            <person name="Gonzalez-Flores Y.E."/>
            <person name="Reyes-Ramirez F."/>
            <person name="Santero E."/>
            <person name="Floriano B."/>
        </authorList>
    </citation>
    <scope>NUCLEOTIDE SEQUENCE [LARGE SCALE GENOMIC DNA]</scope>
    <source>
        <strain evidence="9 10">TFA</strain>
    </source>
</reference>
<evidence type="ECO:0000259" key="7">
    <source>
        <dbReference type="Pfam" id="PF02770"/>
    </source>
</evidence>